<feature type="domain" description="Flagellar hook-associated protein 2 C-terminal" evidence="7">
    <location>
        <begin position="233"/>
        <end position="460"/>
    </location>
</feature>
<dbReference type="EMBL" id="CP042344">
    <property type="protein sequence ID" value="QEA12617.1"/>
    <property type="molecule type" value="Genomic_DNA"/>
</dbReference>
<keyword evidence="8" id="KW-0282">Flagellum</keyword>
<dbReference type="InterPro" id="IPR040026">
    <property type="entry name" value="FliD"/>
</dbReference>
<dbReference type="InterPro" id="IPR010809">
    <property type="entry name" value="FliD_C"/>
</dbReference>
<dbReference type="KEGG" id="cof:FOZ74_05990"/>
<dbReference type="InterPro" id="IPR003481">
    <property type="entry name" value="FliD_N"/>
</dbReference>
<accession>A0A5B8RXR0</accession>
<dbReference type="GO" id="GO:0071973">
    <property type="term" value="P:bacterial-type flagellum-dependent cell motility"/>
    <property type="evidence" value="ECO:0007669"/>
    <property type="project" value="TreeGrafter"/>
</dbReference>
<dbReference type="GO" id="GO:0009424">
    <property type="term" value="C:bacterial-type flagellum hook"/>
    <property type="evidence" value="ECO:0007669"/>
    <property type="project" value="UniProtKB-UniRule"/>
</dbReference>
<dbReference type="Pfam" id="PF02465">
    <property type="entry name" value="FliD_N"/>
    <property type="match status" value="1"/>
</dbReference>
<evidence type="ECO:0000313" key="8">
    <source>
        <dbReference type="EMBL" id="QEA12617.1"/>
    </source>
</evidence>
<protein>
    <recommendedName>
        <fullName evidence="5">Flagellar hook-associated protein 2</fullName>
        <shortName evidence="5">HAP2</shortName>
    </recommendedName>
    <alternativeName>
        <fullName evidence="5">Flagellar cap protein</fullName>
    </alternativeName>
</protein>
<gene>
    <name evidence="8" type="ORF">FOZ74_05990</name>
</gene>
<keyword evidence="3" id="KW-0175">Coiled coil</keyword>
<dbReference type="Pfam" id="PF07196">
    <property type="entry name" value="Flagellin_IN"/>
    <property type="match status" value="1"/>
</dbReference>
<name>A0A5B8RXR0_9BURK</name>
<comment type="subcellular location">
    <subcellularLocation>
        <location evidence="5">Secreted</location>
    </subcellularLocation>
    <subcellularLocation>
        <location evidence="5">Bacterial flagellum</location>
    </subcellularLocation>
</comment>
<evidence type="ECO:0000259" key="6">
    <source>
        <dbReference type="Pfam" id="PF02465"/>
    </source>
</evidence>
<feature type="domain" description="Flagellar hook-associated protein 2 N-terminal" evidence="6">
    <location>
        <begin position="15"/>
        <end position="112"/>
    </location>
</feature>
<sequence>MASFSSIGVGLGGNVDVNGLIQASVDAVKLPITRANGLNDQNKLAEARISTFGQLQSLVSSLQLAAGRLASVTGWNAVAATSSNDKAITATAIGGTVETTFSVEVSQLAKAQVSTSASLAGNQAVGAGSLTLEIGRWDGGSFTAGDTAAVNIEIGATDTLSDIAGKINGANAGVTATIVTDVTGQRLMLRSKTTGEDAGFRMSVTDADGDMDDGAGLSRLANGLSSDPGANAGANAMARINGLFDVSSSTNTFENAIAGVTFKVTELTTAPVEITVSKDAQAVKKNIEDFVVAYNAANQALNDLTKFDSATGKGGLLQGDSAAVTLQNQLRNVVQSISSSTGPYKTLSSIGLGMIQGGDLSIDNAKLDEALKNPDAVKALFIGADGSAATVDGVAEKIKAATAQLLDTNGFFASKDKQLKATMERNAKEIARINDRADSTEALLKARYTALDTQMSKLNALNAYIAQQVETWNKQKM</sequence>
<dbReference type="AlphaFoldDB" id="A0A5B8RXR0"/>
<evidence type="ECO:0000256" key="1">
    <source>
        <dbReference type="ARBA" id="ARBA00009764"/>
    </source>
</evidence>
<dbReference type="PANTHER" id="PTHR30288">
    <property type="entry name" value="FLAGELLAR CAP/ASSEMBLY PROTEIN FLID"/>
    <property type="match status" value="1"/>
</dbReference>
<reference evidence="8 9" key="1">
    <citation type="submission" date="2019-07" db="EMBL/GenBank/DDBJ databases">
        <title>Complete genome sequence of Comamonas sp. NLF 7-7 isolated from livestock.</title>
        <authorList>
            <person name="Kim D.H."/>
            <person name="Kim J.G."/>
        </authorList>
    </citation>
    <scope>NUCLEOTIDE SEQUENCE [LARGE SCALE GENOMIC DNA]</scope>
    <source>
        <strain evidence="8 9">NLF 7-7</strain>
    </source>
</reference>
<dbReference type="GO" id="GO:0009421">
    <property type="term" value="C:bacterial-type flagellum filament cap"/>
    <property type="evidence" value="ECO:0007669"/>
    <property type="project" value="InterPro"/>
</dbReference>
<keyword evidence="5" id="KW-0964">Secreted</keyword>
<keyword evidence="8" id="KW-0966">Cell projection</keyword>
<dbReference type="InterPro" id="IPR010810">
    <property type="entry name" value="Flagellin_hook_IN_motif"/>
</dbReference>
<dbReference type="PANTHER" id="PTHR30288:SF0">
    <property type="entry name" value="FLAGELLAR HOOK-ASSOCIATED PROTEIN 2"/>
    <property type="match status" value="1"/>
</dbReference>
<evidence type="ECO:0000256" key="4">
    <source>
        <dbReference type="ARBA" id="ARBA00023143"/>
    </source>
</evidence>
<comment type="function">
    <text evidence="5">Required for morphogenesis and for the elongation of the flagellar filament by facilitating polymerization of the flagellin monomers at the tip of growing filament. Forms a capping structure, which prevents flagellin subunits (transported through the central channel of the flagellum) from leaking out without polymerization at the distal end.</text>
</comment>
<dbReference type="GO" id="GO:0007155">
    <property type="term" value="P:cell adhesion"/>
    <property type="evidence" value="ECO:0007669"/>
    <property type="project" value="InterPro"/>
</dbReference>
<comment type="subunit">
    <text evidence="2 5">Homopentamer.</text>
</comment>
<evidence type="ECO:0000256" key="3">
    <source>
        <dbReference type="ARBA" id="ARBA00023054"/>
    </source>
</evidence>
<organism evidence="8 9">
    <name type="scientific">Comamonas flocculans</name>
    <dbReference type="NCBI Taxonomy" id="2597701"/>
    <lineage>
        <taxon>Bacteria</taxon>
        <taxon>Pseudomonadati</taxon>
        <taxon>Pseudomonadota</taxon>
        <taxon>Betaproteobacteria</taxon>
        <taxon>Burkholderiales</taxon>
        <taxon>Comamonadaceae</taxon>
        <taxon>Comamonas</taxon>
    </lineage>
</organism>
<comment type="similarity">
    <text evidence="1 5">Belongs to the FliD family.</text>
</comment>
<dbReference type="GO" id="GO:0005576">
    <property type="term" value="C:extracellular region"/>
    <property type="evidence" value="ECO:0007669"/>
    <property type="project" value="UniProtKB-SubCell"/>
</dbReference>
<evidence type="ECO:0000256" key="5">
    <source>
        <dbReference type="RuleBase" id="RU362066"/>
    </source>
</evidence>
<evidence type="ECO:0000313" key="9">
    <source>
        <dbReference type="Proteomes" id="UP000321199"/>
    </source>
</evidence>
<evidence type="ECO:0000259" key="7">
    <source>
        <dbReference type="Pfam" id="PF07195"/>
    </source>
</evidence>
<dbReference type="Proteomes" id="UP000321199">
    <property type="component" value="Chromosome"/>
</dbReference>
<keyword evidence="4 5" id="KW-0975">Bacterial flagellum</keyword>
<dbReference type="RefSeq" id="WP_146912212.1">
    <property type="nucleotide sequence ID" value="NZ_CP042344.1"/>
</dbReference>
<keyword evidence="9" id="KW-1185">Reference proteome</keyword>
<evidence type="ECO:0000256" key="2">
    <source>
        <dbReference type="ARBA" id="ARBA00011255"/>
    </source>
</evidence>
<proteinExistence type="inferred from homology"/>
<dbReference type="Pfam" id="PF07195">
    <property type="entry name" value="FliD_C"/>
    <property type="match status" value="1"/>
</dbReference>
<keyword evidence="8" id="KW-0969">Cilium</keyword>
<dbReference type="OrthoDB" id="9810816at2"/>